<dbReference type="Pfam" id="PF00512">
    <property type="entry name" value="HisKA"/>
    <property type="match status" value="1"/>
</dbReference>
<comment type="catalytic activity">
    <reaction evidence="1">
        <text>ATP + protein L-histidine = ADP + protein N-phospho-L-histidine.</text>
        <dbReference type="EC" id="2.7.13.3"/>
    </reaction>
</comment>
<reference evidence="14" key="1">
    <citation type="journal article" date="2019" name="Int. J. Syst. Evol. Microbiol.">
        <title>The Global Catalogue of Microorganisms (GCM) 10K type strain sequencing project: providing services to taxonomists for standard genome sequencing and annotation.</title>
        <authorList>
            <consortium name="The Broad Institute Genomics Platform"/>
            <consortium name="The Broad Institute Genome Sequencing Center for Infectious Disease"/>
            <person name="Wu L."/>
            <person name="Ma J."/>
        </authorList>
    </citation>
    <scope>NUCLEOTIDE SEQUENCE [LARGE SCALE GENOMIC DNA]</scope>
    <source>
        <strain evidence="14">CGMCC 4.7319</strain>
    </source>
</reference>
<name>A0ABQ2IS92_9PSEU</name>
<comment type="subcellular location">
    <subcellularLocation>
        <location evidence="2">Cell membrane</location>
    </subcellularLocation>
</comment>
<dbReference type="InterPro" id="IPR004358">
    <property type="entry name" value="Sig_transdc_His_kin-like_C"/>
</dbReference>
<protein>
    <recommendedName>
        <fullName evidence="3">histidine kinase</fullName>
        <ecNumber evidence="3">2.7.13.3</ecNumber>
    </recommendedName>
</protein>
<evidence type="ECO:0000256" key="1">
    <source>
        <dbReference type="ARBA" id="ARBA00000085"/>
    </source>
</evidence>
<evidence type="ECO:0000256" key="4">
    <source>
        <dbReference type="ARBA" id="ARBA00022553"/>
    </source>
</evidence>
<evidence type="ECO:0000256" key="8">
    <source>
        <dbReference type="ARBA" id="ARBA00022989"/>
    </source>
</evidence>
<keyword evidence="6 10" id="KW-0812">Transmembrane</keyword>
<evidence type="ECO:0000256" key="7">
    <source>
        <dbReference type="ARBA" id="ARBA00022777"/>
    </source>
</evidence>
<keyword evidence="8 10" id="KW-1133">Transmembrane helix</keyword>
<proteinExistence type="predicted"/>
<organism evidence="13 14">
    <name type="scientific">Lentzea pudingi</name>
    <dbReference type="NCBI Taxonomy" id="1789439"/>
    <lineage>
        <taxon>Bacteria</taxon>
        <taxon>Bacillati</taxon>
        <taxon>Actinomycetota</taxon>
        <taxon>Actinomycetes</taxon>
        <taxon>Pseudonocardiales</taxon>
        <taxon>Pseudonocardiaceae</taxon>
        <taxon>Lentzea</taxon>
    </lineage>
</organism>
<dbReference type="SMART" id="SM00388">
    <property type="entry name" value="HisKA"/>
    <property type="match status" value="1"/>
</dbReference>
<keyword evidence="9" id="KW-0902">Two-component regulatory system</keyword>
<dbReference type="Proteomes" id="UP000597656">
    <property type="component" value="Unassembled WGS sequence"/>
</dbReference>
<dbReference type="InterPro" id="IPR007891">
    <property type="entry name" value="CHASE3"/>
</dbReference>
<dbReference type="InterPro" id="IPR003660">
    <property type="entry name" value="HAMP_dom"/>
</dbReference>
<dbReference type="PANTHER" id="PTHR43304">
    <property type="entry name" value="PHYTOCHROME-LIKE PROTEIN CPH1"/>
    <property type="match status" value="1"/>
</dbReference>
<dbReference type="CDD" id="cd06225">
    <property type="entry name" value="HAMP"/>
    <property type="match status" value="1"/>
</dbReference>
<dbReference type="SUPFAM" id="SSF47384">
    <property type="entry name" value="Homodimeric domain of signal transducing histidine kinase"/>
    <property type="match status" value="1"/>
</dbReference>
<evidence type="ECO:0000256" key="2">
    <source>
        <dbReference type="ARBA" id="ARBA00004236"/>
    </source>
</evidence>
<evidence type="ECO:0000259" key="12">
    <source>
        <dbReference type="PROSITE" id="PS50885"/>
    </source>
</evidence>
<dbReference type="PROSITE" id="PS50109">
    <property type="entry name" value="HIS_KIN"/>
    <property type="match status" value="1"/>
</dbReference>
<dbReference type="Gene3D" id="6.10.340.10">
    <property type="match status" value="1"/>
</dbReference>
<dbReference type="Pfam" id="PF05227">
    <property type="entry name" value="CHASE3"/>
    <property type="match status" value="1"/>
</dbReference>
<evidence type="ECO:0000259" key="11">
    <source>
        <dbReference type="PROSITE" id="PS50109"/>
    </source>
</evidence>
<dbReference type="InterPro" id="IPR036890">
    <property type="entry name" value="HATPase_C_sf"/>
</dbReference>
<comment type="caution">
    <text evidence="13">The sequence shown here is derived from an EMBL/GenBank/DDBJ whole genome shotgun (WGS) entry which is preliminary data.</text>
</comment>
<dbReference type="Gene3D" id="1.10.287.130">
    <property type="match status" value="1"/>
</dbReference>
<dbReference type="EMBL" id="BMNC01000029">
    <property type="protein sequence ID" value="GGN28859.1"/>
    <property type="molecule type" value="Genomic_DNA"/>
</dbReference>
<evidence type="ECO:0000256" key="9">
    <source>
        <dbReference type="ARBA" id="ARBA00023012"/>
    </source>
</evidence>
<accession>A0ABQ2IS92</accession>
<keyword evidence="10" id="KW-0472">Membrane</keyword>
<dbReference type="InterPro" id="IPR003661">
    <property type="entry name" value="HisK_dim/P_dom"/>
</dbReference>
<dbReference type="PRINTS" id="PR00344">
    <property type="entry name" value="BCTRLSENSOR"/>
</dbReference>
<dbReference type="Pfam" id="PF02518">
    <property type="entry name" value="HATPase_c"/>
    <property type="match status" value="1"/>
</dbReference>
<keyword evidence="14" id="KW-1185">Reference proteome</keyword>
<dbReference type="InterPro" id="IPR003594">
    <property type="entry name" value="HATPase_dom"/>
</dbReference>
<keyword evidence="7 13" id="KW-0418">Kinase</keyword>
<evidence type="ECO:0000256" key="3">
    <source>
        <dbReference type="ARBA" id="ARBA00012438"/>
    </source>
</evidence>
<dbReference type="InterPro" id="IPR005467">
    <property type="entry name" value="His_kinase_dom"/>
</dbReference>
<dbReference type="SUPFAM" id="SSF158472">
    <property type="entry name" value="HAMP domain-like"/>
    <property type="match status" value="1"/>
</dbReference>
<evidence type="ECO:0000256" key="6">
    <source>
        <dbReference type="ARBA" id="ARBA00022692"/>
    </source>
</evidence>
<dbReference type="InterPro" id="IPR036097">
    <property type="entry name" value="HisK_dim/P_sf"/>
</dbReference>
<feature type="domain" description="HAMP" evidence="12">
    <location>
        <begin position="192"/>
        <end position="244"/>
    </location>
</feature>
<evidence type="ECO:0000313" key="13">
    <source>
        <dbReference type="EMBL" id="GGN28859.1"/>
    </source>
</evidence>
<dbReference type="CDD" id="cd00082">
    <property type="entry name" value="HisKA"/>
    <property type="match status" value="1"/>
</dbReference>
<gene>
    <name evidence="13" type="ORF">GCM10011609_85420</name>
</gene>
<feature type="domain" description="Histidine kinase" evidence="11">
    <location>
        <begin position="273"/>
        <end position="487"/>
    </location>
</feature>
<dbReference type="SMART" id="SM00304">
    <property type="entry name" value="HAMP"/>
    <property type="match status" value="1"/>
</dbReference>
<dbReference type="EC" id="2.7.13.3" evidence="3"/>
<dbReference type="PROSITE" id="PS50885">
    <property type="entry name" value="HAMP"/>
    <property type="match status" value="1"/>
</dbReference>
<dbReference type="SUPFAM" id="SSF55874">
    <property type="entry name" value="ATPase domain of HSP90 chaperone/DNA topoisomerase II/histidine kinase"/>
    <property type="match status" value="1"/>
</dbReference>
<feature type="transmembrane region" description="Helical" evidence="10">
    <location>
        <begin position="173"/>
        <end position="195"/>
    </location>
</feature>
<evidence type="ECO:0000256" key="10">
    <source>
        <dbReference type="SAM" id="Phobius"/>
    </source>
</evidence>
<dbReference type="PANTHER" id="PTHR43304:SF1">
    <property type="entry name" value="PAC DOMAIN-CONTAINING PROTEIN"/>
    <property type="match status" value="1"/>
</dbReference>
<evidence type="ECO:0000256" key="5">
    <source>
        <dbReference type="ARBA" id="ARBA00022679"/>
    </source>
</evidence>
<keyword evidence="4" id="KW-0597">Phosphoprotein</keyword>
<dbReference type="SMART" id="SM00387">
    <property type="entry name" value="HATPase_c"/>
    <property type="match status" value="1"/>
</dbReference>
<dbReference type="Gene3D" id="3.30.565.10">
    <property type="entry name" value="Histidine kinase-like ATPase, C-terminal domain"/>
    <property type="match status" value="1"/>
</dbReference>
<evidence type="ECO:0000313" key="14">
    <source>
        <dbReference type="Proteomes" id="UP000597656"/>
    </source>
</evidence>
<keyword evidence="5" id="KW-0808">Transferase</keyword>
<dbReference type="InterPro" id="IPR052162">
    <property type="entry name" value="Sensor_kinase/Photoreceptor"/>
</dbReference>
<dbReference type="GO" id="GO:0016301">
    <property type="term" value="F:kinase activity"/>
    <property type="evidence" value="ECO:0007669"/>
    <property type="project" value="UniProtKB-KW"/>
</dbReference>
<dbReference type="Pfam" id="PF00672">
    <property type="entry name" value="HAMP"/>
    <property type="match status" value="1"/>
</dbReference>
<sequence>MWISLALVVVLLGSATAVLLAIGDLSRARARLLDVVGPAVVSAQQLGTDIVDQENGIRGYVLSSRTDFLTPYNNGLDRQSAARATVAALNTPTIAKNVAALDDALAAWRSQYADPAIAAVRAGSPVPDDTIGKQRFDAVRIALSSLQAELAIERTAGRTALNDAATRMATTCIIALVVLLIAVLGCVAAVLMHVVAPLSRLREHVGLVASGDFTHTVTATGPEELRALGRDVDTMRTRIVDELGQARERNIALDAATEELRRSNSELEQFAYVASHDLQEPLRKIASFCQLLEKRYRNQLDDRAAQYIDFAIDGAKRMQMLINDLLAFSRVGRHTDQHVVVPAAQLVDEASRDLAEQLEESGAQLDVGVLPEIRGEARLLVAVFRNLIGNAVKFCGENAPHVSVDAEPGEDDMWVFSVRDNGIGIEEQYADRIFVIFQRLHAKDQYPGTGIGLAMCRKIIEYHGGRIWLDTSATAGTTIRFTLPRAEANTPVTVD</sequence>